<gene>
    <name evidence="9" type="ORF">FOKN1_0815</name>
</gene>
<sequence>MRWQRLTRSLRHSNYRIYFFGQLVSLNGTWMQNVAQAWLVYRLTESSFMLGLVSFLSLAPVLVFGLFGGVIADRLPRFRLFLGAQVLACLQALTLGLLTVTGLVTVEWIMLLALLLGLVHAVEIPARHTLVAMLVAKEDLHNAVALNSSTFNFARFLGPMLAGWLIALWGEGPVILLNALSFLAVILAILRIRVPVTPEKLERRQEGIWDGLRFAWQRPDLRYALMIVGAVSLFANPYLVLMPVFAREVYGGGSDLLGLLVGVAGLGALAGALRLAQREKGEGLERLIAGAGLLLAAALMLFAYMPWVGGALALVVVTGYAITTLVASTNTFLQLSAPDNLRGRVMSLFSVVFIGMSPVGNLLAGALAEGLGVQLTVLLLGAVCLGFALYYRGYLGRRREA</sequence>
<keyword evidence="4 7" id="KW-0812">Transmembrane</keyword>
<feature type="transmembrane region" description="Helical" evidence="7">
    <location>
        <begin position="175"/>
        <end position="194"/>
    </location>
</feature>
<feature type="transmembrane region" description="Helical" evidence="7">
    <location>
        <begin position="106"/>
        <end position="124"/>
    </location>
</feature>
<evidence type="ECO:0000256" key="4">
    <source>
        <dbReference type="ARBA" id="ARBA00022692"/>
    </source>
</evidence>
<proteinExistence type="predicted"/>
<dbReference type="InterPro" id="IPR020846">
    <property type="entry name" value="MFS_dom"/>
</dbReference>
<dbReference type="KEGG" id="ttc:FOKN1_0815"/>
<evidence type="ECO:0000256" key="2">
    <source>
        <dbReference type="ARBA" id="ARBA00022448"/>
    </source>
</evidence>
<protein>
    <submittedName>
        <fullName evidence="9">Arabinose efflux permease family protein</fullName>
    </submittedName>
</protein>
<comment type="subcellular location">
    <subcellularLocation>
        <location evidence="1">Cell membrane</location>
        <topology evidence="1">Multi-pass membrane protein</topology>
    </subcellularLocation>
</comment>
<dbReference type="Proteomes" id="UP000218765">
    <property type="component" value="Chromosome"/>
</dbReference>
<accession>A0A1Z4VNN3</accession>
<dbReference type="PROSITE" id="PS50850">
    <property type="entry name" value="MFS"/>
    <property type="match status" value="1"/>
</dbReference>
<dbReference type="GO" id="GO:0022857">
    <property type="term" value="F:transmembrane transporter activity"/>
    <property type="evidence" value="ECO:0007669"/>
    <property type="project" value="InterPro"/>
</dbReference>
<keyword evidence="5 7" id="KW-1133">Transmembrane helix</keyword>
<keyword evidence="3" id="KW-1003">Cell membrane</keyword>
<evidence type="ECO:0000256" key="7">
    <source>
        <dbReference type="SAM" id="Phobius"/>
    </source>
</evidence>
<feature type="transmembrane region" description="Helical" evidence="7">
    <location>
        <begin position="345"/>
        <end position="367"/>
    </location>
</feature>
<feature type="transmembrane region" description="Helical" evidence="7">
    <location>
        <begin position="311"/>
        <end position="333"/>
    </location>
</feature>
<evidence type="ECO:0000256" key="3">
    <source>
        <dbReference type="ARBA" id="ARBA00022475"/>
    </source>
</evidence>
<dbReference type="SUPFAM" id="SSF103473">
    <property type="entry name" value="MFS general substrate transporter"/>
    <property type="match status" value="1"/>
</dbReference>
<dbReference type="InterPro" id="IPR010290">
    <property type="entry name" value="TM_effector"/>
</dbReference>
<dbReference type="EMBL" id="AP018052">
    <property type="protein sequence ID" value="BAZ93217.1"/>
    <property type="molecule type" value="Genomic_DNA"/>
</dbReference>
<feature type="transmembrane region" description="Helical" evidence="7">
    <location>
        <begin position="287"/>
        <end position="305"/>
    </location>
</feature>
<evidence type="ECO:0000313" key="9">
    <source>
        <dbReference type="EMBL" id="BAZ93217.1"/>
    </source>
</evidence>
<evidence type="ECO:0000256" key="5">
    <source>
        <dbReference type="ARBA" id="ARBA00022989"/>
    </source>
</evidence>
<dbReference type="GO" id="GO:0005886">
    <property type="term" value="C:plasma membrane"/>
    <property type="evidence" value="ECO:0007669"/>
    <property type="project" value="UniProtKB-SubCell"/>
</dbReference>
<reference evidence="9 10" key="1">
    <citation type="submission" date="2017-05" db="EMBL/GenBank/DDBJ databases">
        <title>Thiocyanate degradation by Thiohalobacter thiocyanaticus FOKN1.</title>
        <authorList>
            <person name="Oshiki M."/>
            <person name="Fukushima T."/>
            <person name="Kawano S."/>
            <person name="Nakagawa J."/>
        </authorList>
    </citation>
    <scope>NUCLEOTIDE SEQUENCE [LARGE SCALE GENOMIC DNA]</scope>
    <source>
        <strain evidence="9 10">FOKN1</strain>
    </source>
</reference>
<name>A0A1Z4VNN3_9GAMM</name>
<feature type="transmembrane region" description="Helical" evidence="7">
    <location>
        <begin position="256"/>
        <end position="275"/>
    </location>
</feature>
<feature type="domain" description="Major facilitator superfamily (MFS) profile" evidence="8">
    <location>
        <begin position="1"/>
        <end position="399"/>
    </location>
</feature>
<feature type="transmembrane region" description="Helical" evidence="7">
    <location>
        <begin position="373"/>
        <end position="391"/>
    </location>
</feature>
<organism evidence="9 10">
    <name type="scientific">Thiohalobacter thiocyanaticus</name>
    <dbReference type="NCBI Taxonomy" id="585455"/>
    <lineage>
        <taxon>Bacteria</taxon>
        <taxon>Pseudomonadati</taxon>
        <taxon>Pseudomonadota</taxon>
        <taxon>Gammaproteobacteria</taxon>
        <taxon>Thiohalobacterales</taxon>
        <taxon>Thiohalobacteraceae</taxon>
        <taxon>Thiohalobacter</taxon>
    </lineage>
</organism>
<dbReference type="AlphaFoldDB" id="A0A1Z4VNN3"/>
<dbReference type="CDD" id="cd06173">
    <property type="entry name" value="MFS_MefA_like"/>
    <property type="match status" value="1"/>
</dbReference>
<dbReference type="RefSeq" id="WP_096364984.1">
    <property type="nucleotide sequence ID" value="NZ_AP018052.1"/>
</dbReference>
<dbReference type="InterPro" id="IPR036259">
    <property type="entry name" value="MFS_trans_sf"/>
</dbReference>
<dbReference type="OrthoDB" id="9775268at2"/>
<evidence type="ECO:0000256" key="1">
    <source>
        <dbReference type="ARBA" id="ARBA00004651"/>
    </source>
</evidence>
<dbReference type="Gene3D" id="1.20.1250.20">
    <property type="entry name" value="MFS general substrate transporter like domains"/>
    <property type="match status" value="1"/>
</dbReference>
<feature type="transmembrane region" description="Helical" evidence="7">
    <location>
        <begin position="20"/>
        <end position="41"/>
    </location>
</feature>
<dbReference type="PANTHER" id="PTHR23513">
    <property type="entry name" value="INTEGRAL MEMBRANE EFFLUX PROTEIN-RELATED"/>
    <property type="match status" value="1"/>
</dbReference>
<feature type="transmembrane region" description="Helical" evidence="7">
    <location>
        <begin position="80"/>
        <end position="100"/>
    </location>
</feature>
<keyword evidence="6 7" id="KW-0472">Membrane</keyword>
<dbReference type="PANTHER" id="PTHR23513:SF11">
    <property type="entry name" value="STAPHYLOFERRIN A TRANSPORTER"/>
    <property type="match status" value="1"/>
</dbReference>
<evidence type="ECO:0000256" key="6">
    <source>
        <dbReference type="ARBA" id="ARBA00023136"/>
    </source>
</evidence>
<feature type="transmembrane region" description="Helical" evidence="7">
    <location>
        <begin position="223"/>
        <end position="244"/>
    </location>
</feature>
<evidence type="ECO:0000313" key="10">
    <source>
        <dbReference type="Proteomes" id="UP000218765"/>
    </source>
</evidence>
<feature type="transmembrane region" description="Helical" evidence="7">
    <location>
        <begin position="47"/>
        <end position="68"/>
    </location>
</feature>
<evidence type="ECO:0000259" key="8">
    <source>
        <dbReference type="PROSITE" id="PS50850"/>
    </source>
</evidence>
<feature type="transmembrane region" description="Helical" evidence="7">
    <location>
        <begin position="144"/>
        <end position="169"/>
    </location>
</feature>
<keyword evidence="2" id="KW-0813">Transport</keyword>
<dbReference type="Pfam" id="PF05977">
    <property type="entry name" value="MFS_3"/>
    <property type="match status" value="1"/>
</dbReference>
<keyword evidence="10" id="KW-1185">Reference proteome</keyword>